<dbReference type="CDD" id="cd12087">
    <property type="entry name" value="TM_EGFR-like"/>
    <property type="match status" value="1"/>
</dbReference>
<sequence length="534" mass="56879">MASAIIPLIIQPTFTWGGNDGNWSTFQINVGTPPQSFDVFPSIIGGDTWVISPDFCTQFAFEGCAASRGVQLVNGSQTAGFASNRSSTWDTVGIYGLTTAQNLFGDVNGSYGLDSVSLGDSTSAASPGQIVAQVANESFWLGSLPLGAEPSRFDVENADVASLLSSLKTENRTPSASFGYSAGAYYQSAAGGLVLGGYDAAAFKPNDLSFAVGTNASRPLTVNLRSMIATRSLIGTQAMPLGDSGLNMSIDSSVAQMWLPTAVCDQMADIFGLAYDDETGLYLVNSTMHSQLVNLNPEVTFTLATGSSSNDTVNIVLPYAAFDQQAGPPTYSNETTYFPIRRAADESQYVLGRTILQEAYLAVDWERQNFTIAQSTHQNGVSRGSIVPIQPPETSSKSSGLSAGAIAGIVVGAVVGLALVLAGLWFFLWRKRRSQRGDSQVPVAEHYQPEKGDLPADETTELPSEDRKEMPGDVFRTELDGDSSSKSRHEMLSPTDTPQLMSSPVYELPGDTGTQELEGTLADQDKARLYTRGM</sequence>
<dbReference type="InterPro" id="IPR001461">
    <property type="entry name" value="Aspartic_peptidase_A1"/>
</dbReference>
<keyword evidence="6" id="KW-1185">Reference proteome</keyword>
<feature type="region of interest" description="Disordered" evidence="2">
    <location>
        <begin position="438"/>
        <end position="516"/>
    </location>
</feature>
<dbReference type="GO" id="GO:0006508">
    <property type="term" value="P:proteolysis"/>
    <property type="evidence" value="ECO:0007669"/>
    <property type="project" value="InterPro"/>
</dbReference>
<dbReference type="CDD" id="cd05471">
    <property type="entry name" value="pepsin_like"/>
    <property type="match status" value="1"/>
</dbReference>
<gene>
    <name evidence="5" type="ORF">DOTSEDRAFT_74983</name>
</gene>
<dbReference type="InterPro" id="IPR033121">
    <property type="entry name" value="PEPTIDASE_A1"/>
</dbReference>
<dbReference type="InterPro" id="IPR034164">
    <property type="entry name" value="Pepsin-like_dom"/>
</dbReference>
<protein>
    <recommendedName>
        <fullName evidence="4">Peptidase A1 domain-containing protein</fullName>
    </recommendedName>
</protein>
<proteinExistence type="inferred from homology"/>
<dbReference type="GO" id="GO:0004190">
    <property type="term" value="F:aspartic-type endopeptidase activity"/>
    <property type="evidence" value="ECO:0007669"/>
    <property type="project" value="InterPro"/>
</dbReference>
<dbReference type="PRINTS" id="PR00792">
    <property type="entry name" value="PEPSIN"/>
</dbReference>
<reference evidence="5 6" key="2">
    <citation type="journal article" date="2012" name="PLoS Pathog.">
        <title>Diverse lifestyles and strategies of plant pathogenesis encoded in the genomes of eighteen Dothideomycetes fungi.</title>
        <authorList>
            <person name="Ohm R.A."/>
            <person name="Feau N."/>
            <person name="Henrissat B."/>
            <person name="Schoch C.L."/>
            <person name="Horwitz B.A."/>
            <person name="Barry K.W."/>
            <person name="Condon B.J."/>
            <person name="Copeland A.C."/>
            <person name="Dhillon B."/>
            <person name="Glaser F."/>
            <person name="Hesse C.N."/>
            <person name="Kosti I."/>
            <person name="LaButti K."/>
            <person name="Lindquist E.A."/>
            <person name="Lucas S."/>
            <person name="Salamov A.A."/>
            <person name="Bradshaw R.E."/>
            <person name="Ciuffetti L."/>
            <person name="Hamelin R.C."/>
            <person name="Kema G.H.J."/>
            <person name="Lawrence C."/>
            <person name="Scott J.A."/>
            <person name="Spatafora J.W."/>
            <person name="Turgeon B.G."/>
            <person name="de Wit P.J.G.M."/>
            <person name="Zhong S."/>
            <person name="Goodwin S.B."/>
            <person name="Grigoriev I.V."/>
        </authorList>
    </citation>
    <scope>NUCLEOTIDE SEQUENCE [LARGE SCALE GENOMIC DNA]</scope>
    <source>
        <strain evidence="6">NZE10 / CBS 128990</strain>
    </source>
</reference>
<evidence type="ECO:0000256" key="2">
    <source>
        <dbReference type="SAM" id="MobiDB-lite"/>
    </source>
</evidence>
<keyword evidence="3" id="KW-1133">Transmembrane helix</keyword>
<dbReference type="OrthoDB" id="4074350at2759"/>
<dbReference type="eggNOG" id="ENOG502RV5I">
    <property type="taxonomic scope" value="Eukaryota"/>
</dbReference>
<dbReference type="STRING" id="675120.N1PE30"/>
<accession>N1PE30</accession>
<dbReference type="AlphaFoldDB" id="N1PE30"/>
<evidence type="ECO:0000259" key="4">
    <source>
        <dbReference type="PROSITE" id="PS51767"/>
    </source>
</evidence>
<evidence type="ECO:0000313" key="6">
    <source>
        <dbReference type="Proteomes" id="UP000016933"/>
    </source>
</evidence>
<keyword evidence="3" id="KW-0812">Transmembrane</keyword>
<dbReference type="InterPro" id="IPR021109">
    <property type="entry name" value="Peptidase_aspartic_dom_sf"/>
</dbReference>
<reference evidence="6" key="1">
    <citation type="journal article" date="2012" name="PLoS Genet.">
        <title>The genomes of the fungal plant pathogens Cladosporium fulvum and Dothistroma septosporum reveal adaptation to different hosts and lifestyles but also signatures of common ancestry.</title>
        <authorList>
            <person name="de Wit P.J.G.M."/>
            <person name="van der Burgt A."/>
            <person name="Oekmen B."/>
            <person name="Stergiopoulos I."/>
            <person name="Abd-Elsalam K.A."/>
            <person name="Aerts A.L."/>
            <person name="Bahkali A.H."/>
            <person name="Beenen H.G."/>
            <person name="Chettri P."/>
            <person name="Cox M.P."/>
            <person name="Datema E."/>
            <person name="de Vries R.P."/>
            <person name="Dhillon B."/>
            <person name="Ganley A.R."/>
            <person name="Griffiths S.A."/>
            <person name="Guo Y."/>
            <person name="Hamelin R.C."/>
            <person name="Henrissat B."/>
            <person name="Kabir M.S."/>
            <person name="Jashni M.K."/>
            <person name="Kema G."/>
            <person name="Klaubauf S."/>
            <person name="Lapidus A."/>
            <person name="Levasseur A."/>
            <person name="Lindquist E."/>
            <person name="Mehrabi R."/>
            <person name="Ohm R.A."/>
            <person name="Owen T.J."/>
            <person name="Salamov A."/>
            <person name="Schwelm A."/>
            <person name="Schijlen E."/>
            <person name="Sun H."/>
            <person name="van den Burg H.A."/>
            <person name="van Ham R.C.H.J."/>
            <person name="Zhang S."/>
            <person name="Goodwin S.B."/>
            <person name="Grigoriev I.V."/>
            <person name="Collemare J."/>
            <person name="Bradshaw R.E."/>
        </authorList>
    </citation>
    <scope>NUCLEOTIDE SEQUENCE [LARGE SCALE GENOMIC DNA]</scope>
    <source>
        <strain evidence="6">NZE10 / CBS 128990</strain>
    </source>
</reference>
<organism evidence="5 6">
    <name type="scientific">Dothistroma septosporum (strain NZE10 / CBS 128990)</name>
    <name type="common">Red band needle blight fungus</name>
    <name type="synonym">Mycosphaerella pini</name>
    <dbReference type="NCBI Taxonomy" id="675120"/>
    <lineage>
        <taxon>Eukaryota</taxon>
        <taxon>Fungi</taxon>
        <taxon>Dikarya</taxon>
        <taxon>Ascomycota</taxon>
        <taxon>Pezizomycotina</taxon>
        <taxon>Dothideomycetes</taxon>
        <taxon>Dothideomycetidae</taxon>
        <taxon>Mycosphaerellales</taxon>
        <taxon>Mycosphaerellaceae</taxon>
        <taxon>Dothistroma</taxon>
    </lineage>
</organism>
<dbReference type="Pfam" id="PF00026">
    <property type="entry name" value="Asp"/>
    <property type="match status" value="1"/>
</dbReference>
<comment type="similarity">
    <text evidence="1">Belongs to the peptidase A1 family.</text>
</comment>
<feature type="domain" description="Peptidase A1" evidence="4">
    <location>
        <begin position="24"/>
        <end position="373"/>
    </location>
</feature>
<dbReference type="Gene3D" id="2.40.70.10">
    <property type="entry name" value="Acid Proteases"/>
    <property type="match status" value="2"/>
</dbReference>
<evidence type="ECO:0000313" key="5">
    <source>
        <dbReference type="EMBL" id="EME40364.1"/>
    </source>
</evidence>
<evidence type="ECO:0000256" key="3">
    <source>
        <dbReference type="SAM" id="Phobius"/>
    </source>
</evidence>
<dbReference type="PANTHER" id="PTHR47966">
    <property type="entry name" value="BETA-SITE APP-CLEAVING ENZYME, ISOFORM A-RELATED"/>
    <property type="match status" value="1"/>
</dbReference>
<dbReference type="GO" id="GO:0000324">
    <property type="term" value="C:fungal-type vacuole"/>
    <property type="evidence" value="ECO:0007669"/>
    <property type="project" value="TreeGrafter"/>
</dbReference>
<dbReference type="PROSITE" id="PS51767">
    <property type="entry name" value="PEPTIDASE_A1"/>
    <property type="match status" value="1"/>
</dbReference>
<dbReference type="PANTHER" id="PTHR47966:SF51">
    <property type="entry name" value="BETA-SITE APP-CLEAVING ENZYME, ISOFORM A-RELATED"/>
    <property type="match status" value="1"/>
</dbReference>
<dbReference type="HOGENOM" id="CLU_009988_3_1_1"/>
<dbReference type="Proteomes" id="UP000016933">
    <property type="component" value="Unassembled WGS sequence"/>
</dbReference>
<evidence type="ECO:0000256" key="1">
    <source>
        <dbReference type="ARBA" id="ARBA00007447"/>
    </source>
</evidence>
<feature type="transmembrane region" description="Helical" evidence="3">
    <location>
        <begin position="405"/>
        <end position="428"/>
    </location>
</feature>
<keyword evidence="3" id="KW-0472">Membrane</keyword>
<dbReference type="EMBL" id="KB446544">
    <property type="protein sequence ID" value="EME40364.1"/>
    <property type="molecule type" value="Genomic_DNA"/>
</dbReference>
<dbReference type="SUPFAM" id="SSF50630">
    <property type="entry name" value="Acid proteases"/>
    <property type="match status" value="1"/>
</dbReference>
<dbReference type="OMA" id="NEPQELH"/>
<feature type="compositionally biased region" description="Basic and acidic residues" evidence="2">
    <location>
        <begin position="464"/>
        <end position="491"/>
    </location>
</feature>
<name>N1PE30_DOTSN</name>